<evidence type="ECO:0000313" key="2">
    <source>
        <dbReference type="Proteomes" id="UP000616151"/>
    </source>
</evidence>
<protein>
    <submittedName>
        <fullName evidence="1">LysE family translocator</fullName>
    </submittedName>
</protein>
<sequence>MTLSALGLFAAAIFILAISPGPTAVALVARVISHGGFSCLPFTAALWIGEVFFFTVAVLGLSALLSQFAWALTLIKWAGVFYLAFLAYRLWFDLTAAKGPQPAERTSPVKLFLAGLAVTFTNAKVIAFYLALLPAVVDFGQISFASWLELTLVLVSVLAAIDLGYIALAEIARRRLGSLGHTRILNKCSALALAGAALLIAAQ</sequence>
<dbReference type="Proteomes" id="UP000616151">
    <property type="component" value="Unassembled WGS sequence"/>
</dbReference>
<dbReference type="EMBL" id="JAENHL010000008">
    <property type="protein sequence ID" value="MBK1871266.1"/>
    <property type="molecule type" value="Genomic_DNA"/>
</dbReference>
<name>A0ACC5RFI0_9HYPH</name>
<proteinExistence type="predicted"/>
<organism evidence="1 2">
    <name type="scientific">Taklimakanibacter albus</name>
    <dbReference type="NCBI Taxonomy" id="2800327"/>
    <lineage>
        <taxon>Bacteria</taxon>
        <taxon>Pseudomonadati</taxon>
        <taxon>Pseudomonadota</taxon>
        <taxon>Alphaproteobacteria</taxon>
        <taxon>Hyphomicrobiales</taxon>
        <taxon>Aestuariivirgaceae</taxon>
        <taxon>Taklimakanibacter</taxon>
    </lineage>
</organism>
<gene>
    <name evidence="1" type="ORF">JHL16_33175</name>
</gene>
<evidence type="ECO:0000313" key="1">
    <source>
        <dbReference type="EMBL" id="MBK1871266.1"/>
    </source>
</evidence>
<accession>A0ACC5RFI0</accession>
<keyword evidence="2" id="KW-1185">Reference proteome</keyword>
<reference evidence="1" key="1">
    <citation type="submission" date="2021-01" db="EMBL/GenBank/DDBJ databases">
        <authorList>
            <person name="Sun Q."/>
        </authorList>
    </citation>
    <scope>NUCLEOTIDE SEQUENCE</scope>
    <source>
        <strain evidence="1">YIM B02566</strain>
    </source>
</reference>
<comment type="caution">
    <text evidence="1">The sequence shown here is derived from an EMBL/GenBank/DDBJ whole genome shotgun (WGS) entry which is preliminary data.</text>
</comment>